<sequence>MRKKVVGNYVVNSRTMALVPVLQGDMKTKIYEKGNEVKFSEYSPIQIMRLSCLERGASLEGRFESIRYRLGVKQKVPVPIDLFADIYGIPLLSPRNVENVWLFLNHVEKAEIVVAGRQASILFPDGQLLVVNTTKYIIDQQIAKASKCKLLFKEHELELMRYGLM</sequence>
<dbReference type="RefSeq" id="WP_270898343.1">
    <property type="nucleotide sequence ID" value="NZ_JBHSPF010000022.1"/>
</dbReference>
<dbReference type="EMBL" id="JBHSPF010000022">
    <property type="protein sequence ID" value="MFC5628466.1"/>
    <property type="molecule type" value="Genomic_DNA"/>
</dbReference>
<organism evidence="1 2">
    <name type="scientific">Aliibacillus thermotolerans</name>
    <dbReference type="NCBI Taxonomy" id="1834418"/>
    <lineage>
        <taxon>Bacteria</taxon>
        <taxon>Bacillati</taxon>
        <taxon>Bacillota</taxon>
        <taxon>Bacilli</taxon>
        <taxon>Bacillales</taxon>
        <taxon>Bacillaceae</taxon>
        <taxon>Aliibacillus</taxon>
    </lineage>
</organism>
<name>A0ABW0U765_9BACI</name>
<reference evidence="2" key="1">
    <citation type="journal article" date="2019" name="Int. J. Syst. Evol. Microbiol.">
        <title>The Global Catalogue of Microorganisms (GCM) 10K type strain sequencing project: providing services to taxonomists for standard genome sequencing and annotation.</title>
        <authorList>
            <consortium name="The Broad Institute Genomics Platform"/>
            <consortium name="The Broad Institute Genome Sequencing Center for Infectious Disease"/>
            <person name="Wu L."/>
            <person name="Ma J."/>
        </authorList>
    </citation>
    <scope>NUCLEOTIDE SEQUENCE [LARGE SCALE GENOMIC DNA]</scope>
    <source>
        <strain evidence="2">CGMCC 1.15790</strain>
    </source>
</reference>
<dbReference type="InterPro" id="IPR010461">
    <property type="entry name" value="ComK"/>
</dbReference>
<gene>
    <name evidence="1" type="ORF">ACFPTR_06080</name>
</gene>
<proteinExistence type="predicted"/>
<keyword evidence="2" id="KW-1185">Reference proteome</keyword>
<dbReference type="Proteomes" id="UP001596143">
    <property type="component" value="Unassembled WGS sequence"/>
</dbReference>
<dbReference type="Pfam" id="PF06338">
    <property type="entry name" value="ComK"/>
    <property type="match status" value="1"/>
</dbReference>
<evidence type="ECO:0000313" key="1">
    <source>
        <dbReference type="EMBL" id="MFC5628466.1"/>
    </source>
</evidence>
<accession>A0ABW0U765</accession>
<protein>
    <submittedName>
        <fullName evidence="1">Competence protein ComK</fullName>
    </submittedName>
</protein>
<comment type="caution">
    <text evidence="1">The sequence shown here is derived from an EMBL/GenBank/DDBJ whole genome shotgun (WGS) entry which is preliminary data.</text>
</comment>
<evidence type="ECO:0000313" key="2">
    <source>
        <dbReference type="Proteomes" id="UP001596143"/>
    </source>
</evidence>